<reference evidence="5" key="1">
    <citation type="submission" date="2021-01" db="EMBL/GenBank/DDBJ databases">
        <title>Whole genome shotgun sequence of Actinoplanes siamensis NBRC 109076.</title>
        <authorList>
            <person name="Komaki H."/>
            <person name="Tamura T."/>
        </authorList>
    </citation>
    <scope>NUCLEOTIDE SEQUENCE</scope>
    <source>
        <strain evidence="5">NBRC 109076</strain>
    </source>
</reference>
<sequence length="286" mass="30157">MIDGALPYLRCPVCRLPLDRGDRALRCPRGHSFDMARQGYADLSAGRLPHTGDSAEMIADRAGFLAAGHYAFIAAALAEAVRTAADHLQDQEAIGVRGEAGAPPLIVDAGTGTGDYLAHVLDSAPTAVGLGLDVSKPALRRAARAHPRAAAVLTDLWRPLPVADACATVILNVFAPRNGAEFRRVLRPDGWLLVVTPAADHLSELVSAHGLIQVDPDKAARVSGALDEHFAPAGTTTLRAGLRLSATEVRTLIGMTPSARHVPVNALPTHDRTVTAAVDLSVYRPR</sequence>
<evidence type="ECO:0000259" key="3">
    <source>
        <dbReference type="Pfam" id="PF13649"/>
    </source>
</evidence>
<gene>
    <name evidence="5" type="ORF">Asi03nite_62800</name>
</gene>
<evidence type="ECO:0000313" key="6">
    <source>
        <dbReference type="Proteomes" id="UP000629619"/>
    </source>
</evidence>
<dbReference type="InterPro" id="IPR048647">
    <property type="entry name" value="RlmA_N"/>
</dbReference>
<evidence type="ECO:0000313" key="5">
    <source>
        <dbReference type="EMBL" id="GIF08742.1"/>
    </source>
</evidence>
<feature type="domain" description="23S rRNA (guanine(745)-N(1))-methyltransferase N-terminal" evidence="4">
    <location>
        <begin position="10"/>
        <end position="43"/>
    </location>
</feature>
<feature type="binding site" evidence="1">
    <location>
        <position position="11"/>
    </location>
    <ligand>
        <name>Zn(2+)</name>
        <dbReference type="ChEBI" id="CHEBI:29105"/>
    </ligand>
</feature>
<dbReference type="Proteomes" id="UP000629619">
    <property type="component" value="Unassembled WGS sequence"/>
</dbReference>
<dbReference type="AlphaFoldDB" id="A0A919NCL0"/>
<keyword evidence="2" id="KW-0949">S-adenosyl-L-methionine</keyword>
<feature type="binding site" evidence="1">
    <location>
        <position position="31"/>
    </location>
    <ligand>
        <name>Zn(2+)</name>
        <dbReference type="ChEBI" id="CHEBI:29105"/>
    </ligand>
</feature>
<accession>A0A919NCL0</accession>
<dbReference type="RefSeq" id="WP_203684089.1">
    <property type="nucleotide sequence ID" value="NZ_BOMW01000067.1"/>
</dbReference>
<dbReference type="InterPro" id="IPR041698">
    <property type="entry name" value="Methyltransf_25"/>
</dbReference>
<dbReference type="Pfam" id="PF13649">
    <property type="entry name" value="Methyltransf_25"/>
    <property type="match status" value="1"/>
</dbReference>
<evidence type="ECO:0000259" key="4">
    <source>
        <dbReference type="Pfam" id="PF21302"/>
    </source>
</evidence>
<proteinExistence type="predicted"/>
<feature type="domain" description="Methyltransferase" evidence="3">
    <location>
        <begin position="106"/>
        <end position="190"/>
    </location>
</feature>
<dbReference type="Pfam" id="PF21302">
    <property type="entry name" value="Zn_ribbon_RlmA"/>
    <property type="match status" value="1"/>
</dbReference>
<evidence type="ECO:0000256" key="1">
    <source>
        <dbReference type="PIRSR" id="PIRSR018249-1"/>
    </source>
</evidence>
<dbReference type="Gene3D" id="3.40.50.150">
    <property type="entry name" value="Vaccinia Virus protein VP39"/>
    <property type="match status" value="1"/>
</dbReference>
<organism evidence="5 6">
    <name type="scientific">Actinoplanes siamensis</name>
    <dbReference type="NCBI Taxonomy" id="1223317"/>
    <lineage>
        <taxon>Bacteria</taxon>
        <taxon>Bacillati</taxon>
        <taxon>Actinomycetota</taxon>
        <taxon>Actinomycetes</taxon>
        <taxon>Micromonosporales</taxon>
        <taxon>Micromonosporaceae</taxon>
        <taxon>Actinoplanes</taxon>
    </lineage>
</organism>
<comment type="caution">
    <text evidence="5">The sequence shown here is derived from an EMBL/GenBank/DDBJ whole genome shotgun (WGS) entry which is preliminary data.</text>
</comment>
<dbReference type="GO" id="GO:0008168">
    <property type="term" value="F:methyltransferase activity"/>
    <property type="evidence" value="ECO:0007669"/>
    <property type="project" value="InterPro"/>
</dbReference>
<evidence type="ECO:0000256" key="2">
    <source>
        <dbReference type="PIRSR" id="PIRSR018249-2"/>
    </source>
</evidence>
<dbReference type="EMBL" id="BOMW01000067">
    <property type="protein sequence ID" value="GIF08742.1"/>
    <property type="molecule type" value="Genomic_DNA"/>
</dbReference>
<dbReference type="SUPFAM" id="SSF53335">
    <property type="entry name" value="S-adenosyl-L-methionine-dependent methyltransferases"/>
    <property type="match status" value="1"/>
</dbReference>
<feature type="binding site" evidence="2">
    <location>
        <position position="70"/>
    </location>
    <ligand>
        <name>S-adenosyl-L-methionine</name>
        <dbReference type="ChEBI" id="CHEBI:59789"/>
    </ligand>
</feature>
<feature type="binding site" evidence="1">
    <location>
        <position position="27"/>
    </location>
    <ligand>
        <name>Zn(2+)</name>
        <dbReference type="ChEBI" id="CHEBI:29105"/>
    </ligand>
</feature>
<feature type="binding site" evidence="2">
    <location>
        <begin position="113"/>
        <end position="114"/>
    </location>
    <ligand>
        <name>S-adenosyl-L-methionine</name>
        <dbReference type="ChEBI" id="CHEBI:59789"/>
    </ligand>
</feature>
<dbReference type="InterPro" id="IPR016718">
    <property type="entry name" value="rRNA_m1G-MeTrfase_A_prd"/>
</dbReference>
<protein>
    <submittedName>
        <fullName evidence="5">Ubiquinone biosynthesis protein</fullName>
    </submittedName>
</protein>
<dbReference type="GO" id="GO:0046872">
    <property type="term" value="F:metal ion binding"/>
    <property type="evidence" value="ECO:0007669"/>
    <property type="project" value="UniProtKB-KW"/>
</dbReference>
<keyword evidence="6" id="KW-1185">Reference proteome</keyword>
<keyword evidence="1" id="KW-0479">Metal-binding</keyword>
<dbReference type="PIRSF" id="PIRSF018249">
    <property type="entry name" value="MyrA_prd"/>
    <property type="match status" value="1"/>
</dbReference>
<keyword evidence="5" id="KW-0830">Ubiquinone</keyword>
<dbReference type="InterPro" id="IPR029063">
    <property type="entry name" value="SAM-dependent_MTases_sf"/>
</dbReference>
<name>A0A919NCL0_9ACTN</name>
<feature type="binding site" evidence="2">
    <location>
        <position position="201"/>
    </location>
    <ligand>
        <name>S-adenosyl-L-methionine</name>
        <dbReference type="ChEBI" id="CHEBI:59789"/>
    </ligand>
</feature>
<keyword evidence="1" id="KW-0862">Zinc</keyword>
<feature type="binding site" evidence="1">
    <location>
        <position position="14"/>
    </location>
    <ligand>
        <name>Zn(2+)</name>
        <dbReference type="ChEBI" id="CHEBI:29105"/>
    </ligand>
</feature>